<evidence type="ECO:0000313" key="3">
    <source>
        <dbReference type="Proteomes" id="UP000806528"/>
    </source>
</evidence>
<comment type="caution">
    <text evidence="2">The sequence shown here is derived from an EMBL/GenBank/DDBJ whole genome shotgun (WGS) entry which is preliminary data.</text>
</comment>
<sequence length="347" mass="36864">MPTTVGGIVLPSGAGTAPPRNERITASGHAYPMVHDPARHRTRVATGEEPFHFTPWSAYNGEHDPGRALAEMDRWQSPMALLLTPTGFLPGDASGIRALREAVRLVDRVRTDRTVLAVPVDAAWLSDFGAQTLVALLGPVRVPKALVLDPERVQVDTAERLRALRLVVSEVHDTAVLGAGLVGLDALAHGASFASLDEAATASCAPPYPGDPFPPPAPTWPGILNRTLLTYMAGPTATAHLPALGRCTCEPCLRWGEARSLGEPGRPFEELGQAGTGAVHGHNLAVWSELWQEIAREPSPRARAARWNAVCAAAVRAHAWHNDTAGARLPPLVPPRGLALMAGCAQR</sequence>
<protein>
    <submittedName>
        <fullName evidence="2">Uncharacterized protein</fullName>
    </submittedName>
</protein>
<dbReference type="Proteomes" id="UP000806528">
    <property type="component" value="Unassembled WGS sequence"/>
</dbReference>
<accession>A0ABR9P1Q0</accession>
<feature type="region of interest" description="Disordered" evidence="1">
    <location>
        <begin position="1"/>
        <end position="21"/>
    </location>
</feature>
<name>A0ABR9P1Q0_9ACTN</name>
<evidence type="ECO:0000313" key="2">
    <source>
        <dbReference type="EMBL" id="MBE2997680.1"/>
    </source>
</evidence>
<organism evidence="2 3">
    <name type="scientific">Nocardiopsis coralli</name>
    <dbReference type="NCBI Taxonomy" id="2772213"/>
    <lineage>
        <taxon>Bacteria</taxon>
        <taxon>Bacillati</taxon>
        <taxon>Actinomycetota</taxon>
        <taxon>Actinomycetes</taxon>
        <taxon>Streptosporangiales</taxon>
        <taxon>Nocardiopsidaceae</taxon>
        <taxon>Nocardiopsis</taxon>
    </lineage>
</organism>
<reference evidence="2 3" key="1">
    <citation type="submission" date="2020-09" db="EMBL/GenBank/DDBJ databases">
        <title>Diversity and distribution of actinomycetes associated with coral in the coast of Hainan.</title>
        <authorList>
            <person name="Li F."/>
        </authorList>
    </citation>
    <scope>NUCLEOTIDE SEQUENCE [LARGE SCALE GENOMIC DNA]</scope>
    <source>
        <strain evidence="2 3">HNM0947</strain>
    </source>
</reference>
<dbReference type="EMBL" id="JADBGI010000002">
    <property type="protein sequence ID" value="MBE2997680.1"/>
    <property type="molecule type" value="Genomic_DNA"/>
</dbReference>
<evidence type="ECO:0000256" key="1">
    <source>
        <dbReference type="SAM" id="MobiDB-lite"/>
    </source>
</evidence>
<gene>
    <name evidence="2" type="ORF">IDM40_03010</name>
</gene>
<proteinExistence type="predicted"/>
<keyword evidence="3" id="KW-1185">Reference proteome</keyword>